<dbReference type="InterPro" id="IPR019956">
    <property type="entry name" value="Ubiquitin_dom"/>
</dbReference>
<dbReference type="GO" id="GO:0043161">
    <property type="term" value="P:proteasome-mediated ubiquitin-dependent protein catabolic process"/>
    <property type="evidence" value="ECO:0007669"/>
    <property type="project" value="TreeGrafter"/>
</dbReference>
<dbReference type="AlphaFoldDB" id="A0A067LYW0"/>
<dbReference type="PRINTS" id="PR00348">
    <property type="entry name" value="UBIQUITIN"/>
</dbReference>
<dbReference type="Gene3D" id="3.10.20.90">
    <property type="entry name" value="Phosphatidylinositol 3-kinase Catalytic Subunit, Chain A, domain 1"/>
    <property type="match status" value="1"/>
</dbReference>
<feature type="domain" description="Ubiquitin-like" evidence="2">
    <location>
        <begin position="64"/>
        <end position="136"/>
    </location>
</feature>
<protein>
    <recommendedName>
        <fullName evidence="2">Ubiquitin-like domain-containing protein</fullName>
    </recommendedName>
</protein>
<evidence type="ECO:0000313" key="4">
    <source>
        <dbReference type="Proteomes" id="UP000027195"/>
    </source>
</evidence>
<dbReference type="GO" id="GO:0031593">
    <property type="term" value="F:polyubiquitin modification-dependent protein binding"/>
    <property type="evidence" value="ECO:0007669"/>
    <property type="project" value="TreeGrafter"/>
</dbReference>
<dbReference type="EMBL" id="KL198088">
    <property type="protein sequence ID" value="KDQ08613.1"/>
    <property type="molecule type" value="Genomic_DNA"/>
</dbReference>
<evidence type="ECO:0000313" key="3">
    <source>
        <dbReference type="EMBL" id="KDQ08613.1"/>
    </source>
</evidence>
<dbReference type="GO" id="GO:0005829">
    <property type="term" value="C:cytosol"/>
    <property type="evidence" value="ECO:0007669"/>
    <property type="project" value="TreeGrafter"/>
</dbReference>
<dbReference type="HOGENOM" id="CLU_043701_0_0_1"/>
<dbReference type="Proteomes" id="UP000027195">
    <property type="component" value="Unassembled WGS sequence"/>
</dbReference>
<feature type="region of interest" description="Disordered" evidence="1">
    <location>
        <begin position="141"/>
        <end position="181"/>
    </location>
</feature>
<dbReference type="CDD" id="cd17039">
    <property type="entry name" value="Ubl_ubiquitin_like"/>
    <property type="match status" value="1"/>
</dbReference>
<proteinExistence type="predicted"/>
<dbReference type="OrthoDB" id="428577at2759"/>
<dbReference type="GO" id="GO:0070628">
    <property type="term" value="F:proteasome binding"/>
    <property type="evidence" value="ECO:0007669"/>
    <property type="project" value="TreeGrafter"/>
</dbReference>
<dbReference type="PANTHER" id="PTHR10621">
    <property type="entry name" value="UV EXCISION REPAIR PROTEIN RAD23"/>
    <property type="match status" value="1"/>
</dbReference>
<name>A0A067LYW0_BOTB1</name>
<dbReference type="InterPro" id="IPR029071">
    <property type="entry name" value="Ubiquitin-like_domsf"/>
</dbReference>
<dbReference type="InParanoid" id="A0A067LYW0"/>
<dbReference type="SMART" id="SM00213">
    <property type="entry name" value="UBQ"/>
    <property type="match status" value="1"/>
</dbReference>
<keyword evidence="4" id="KW-1185">Reference proteome</keyword>
<dbReference type="STRING" id="930990.A0A067LYW0"/>
<gene>
    <name evidence="3" type="ORF">BOTBODRAFT_37764</name>
</gene>
<dbReference type="GO" id="GO:0043130">
    <property type="term" value="F:ubiquitin binding"/>
    <property type="evidence" value="ECO:0007669"/>
    <property type="project" value="TreeGrafter"/>
</dbReference>
<dbReference type="SUPFAM" id="SSF54236">
    <property type="entry name" value="Ubiquitin-like"/>
    <property type="match status" value="1"/>
</dbReference>
<organism evidence="3 4">
    <name type="scientific">Botryobasidium botryosum (strain FD-172 SS1)</name>
    <dbReference type="NCBI Taxonomy" id="930990"/>
    <lineage>
        <taxon>Eukaryota</taxon>
        <taxon>Fungi</taxon>
        <taxon>Dikarya</taxon>
        <taxon>Basidiomycota</taxon>
        <taxon>Agaricomycotina</taxon>
        <taxon>Agaricomycetes</taxon>
        <taxon>Cantharellales</taxon>
        <taxon>Botryobasidiaceae</taxon>
        <taxon>Botryobasidium</taxon>
    </lineage>
</organism>
<feature type="compositionally biased region" description="Low complexity" evidence="1">
    <location>
        <begin position="164"/>
        <end position="177"/>
    </location>
</feature>
<sequence length="265" mass="28813">MASQPDETAFIKSHLGSLASVPLTYLDEYQPEADHIPKKIPVFGVELLPPPERKNEDVDMGDNITITIKSSKPAASFELSVHTTDTIAILKTKLEEQNGPPADKQRLLLKGKALLDTKLLKEYGIGNGDTVNLMVKPDYKWDPSEEKPKEPTAPAHTPGHQRIPSLVLSTTSPTSPTGGNRPPIPLTLDTNLTQAVPPQPTSAHATISSPDFWHRLRAFLWGEFAKREDADATFEAFFVASKGSISPHEIAKIRDTVGVLGMGGV</sequence>
<dbReference type="PROSITE" id="PS50053">
    <property type="entry name" value="UBIQUITIN_2"/>
    <property type="match status" value="1"/>
</dbReference>
<reference evidence="4" key="1">
    <citation type="journal article" date="2014" name="Proc. Natl. Acad. Sci. U.S.A.">
        <title>Extensive sampling of basidiomycete genomes demonstrates inadequacy of the white-rot/brown-rot paradigm for wood decay fungi.</title>
        <authorList>
            <person name="Riley R."/>
            <person name="Salamov A.A."/>
            <person name="Brown D.W."/>
            <person name="Nagy L.G."/>
            <person name="Floudas D."/>
            <person name="Held B.W."/>
            <person name="Levasseur A."/>
            <person name="Lombard V."/>
            <person name="Morin E."/>
            <person name="Otillar R."/>
            <person name="Lindquist E.A."/>
            <person name="Sun H."/>
            <person name="LaButti K.M."/>
            <person name="Schmutz J."/>
            <person name="Jabbour D."/>
            <person name="Luo H."/>
            <person name="Baker S.E."/>
            <person name="Pisabarro A.G."/>
            <person name="Walton J.D."/>
            <person name="Blanchette R.A."/>
            <person name="Henrissat B."/>
            <person name="Martin F."/>
            <person name="Cullen D."/>
            <person name="Hibbett D.S."/>
            <person name="Grigoriev I.V."/>
        </authorList>
    </citation>
    <scope>NUCLEOTIDE SEQUENCE [LARGE SCALE GENOMIC DNA]</scope>
    <source>
        <strain evidence="4">FD-172 SS1</strain>
    </source>
</reference>
<dbReference type="Pfam" id="PF00240">
    <property type="entry name" value="ubiquitin"/>
    <property type="match status" value="1"/>
</dbReference>
<evidence type="ECO:0000256" key="1">
    <source>
        <dbReference type="SAM" id="MobiDB-lite"/>
    </source>
</evidence>
<dbReference type="InterPro" id="IPR000626">
    <property type="entry name" value="Ubiquitin-like_dom"/>
</dbReference>
<feature type="compositionally biased region" description="Basic and acidic residues" evidence="1">
    <location>
        <begin position="141"/>
        <end position="150"/>
    </location>
</feature>
<dbReference type="GO" id="GO:0005654">
    <property type="term" value="C:nucleoplasm"/>
    <property type="evidence" value="ECO:0007669"/>
    <property type="project" value="TreeGrafter"/>
</dbReference>
<evidence type="ECO:0000259" key="2">
    <source>
        <dbReference type="PROSITE" id="PS50053"/>
    </source>
</evidence>
<accession>A0A067LYW0</accession>
<dbReference type="PANTHER" id="PTHR10621:SF0">
    <property type="entry name" value="UV EXCISION REPAIR PROTEIN RAD23"/>
    <property type="match status" value="1"/>
</dbReference>